<comment type="caution">
    <text evidence="7">The sequence shown here is derived from an EMBL/GenBank/DDBJ whole genome shotgun (WGS) entry which is preliminary data.</text>
</comment>
<name>A0A8S2K967_9BILA</name>
<dbReference type="Pfam" id="PF05903">
    <property type="entry name" value="Peptidase_C97"/>
    <property type="match status" value="1"/>
</dbReference>
<keyword evidence="4" id="KW-0472">Membrane</keyword>
<feature type="domain" description="PPPDE" evidence="5">
    <location>
        <begin position="18"/>
        <end position="165"/>
    </location>
</feature>
<evidence type="ECO:0000256" key="4">
    <source>
        <dbReference type="SAM" id="Phobius"/>
    </source>
</evidence>
<accession>A0A8S2K967</accession>
<dbReference type="EMBL" id="CAJOBA010008703">
    <property type="protein sequence ID" value="CAF3834723.1"/>
    <property type="molecule type" value="Genomic_DNA"/>
</dbReference>
<keyword evidence="2" id="KW-0645">Protease</keyword>
<dbReference type="EMBL" id="CAJNOK010008688">
    <property type="protein sequence ID" value="CAF1070260.1"/>
    <property type="molecule type" value="Genomic_DNA"/>
</dbReference>
<dbReference type="Proteomes" id="UP000677228">
    <property type="component" value="Unassembled WGS sequence"/>
</dbReference>
<evidence type="ECO:0000256" key="2">
    <source>
        <dbReference type="ARBA" id="ARBA00022670"/>
    </source>
</evidence>
<evidence type="ECO:0000313" key="7">
    <source>
        <dbReference type="EMBL" id="CAF3834723.1"/>
    </source>
</evidence>
<evidence type="ECO:0000256" key="1">
    <source>
        <dbReference type="ARBA" id="ARBA00008140"/>
    </source>
</evidence>
<gene>
    <name evidence="6" type="ORF">OVA965_LOCUS17859</name>
    <name evidence="7" type="ORF">TMI583_LOCUS17870</name>
</gene>
<dbReference type="PANTHER" id="PTHR12378">
    <property type="entry name" value="DESUMOYLATING ISOPEPTIDASE"/>
    <property type="match status" value="1"/>
</dbReference>
<evidence type="ECO:0000256" key="3">
    <source>
        <dbReference type="ARBA" id="ARBA00022801"/>
    </source>
</evidence>
<dbReference type="GO" id="GO:0006508">
    <property type="term" value="P:proteolysis"/>
    <property type="evidence" value="ECO:0007669"/>
    <property type="project" value="UniProtKB-KW"/>
</dbReference>
<evidence type="ECO:0000313" key="8">
    <source>
        <dbReference type="Proteomes" id="UP000682733"/>
    </source>
</evidence>
<proteinExistence type="inferred from homology"/>
<dbReference type="AlphaFoldDB" id="A0A8S2K967"/>
<dbReference type="PANTHER" id="PTHR12378:SF80">
    <property type="entry name" value="IP06716P-RELATED"/>
    <property type="match status" value="1"/>
</dbReference>
<dbReference type="Proteomes" id="UP000682733">
    <property type="component" value="Unassembled WGS sequence"/>
</dbReference>
<dbReference type="InterPro" id="IPR008580">
    <property type="entry name" value="PPPDE_dom"/>
</dbReference>
<evidence type="ECO:0000259" key="5">
    <source>
        <dbReference type="PROSITE" id="PS51858"/>
    </source>
</evidence>
<dbReference type="GO" id="GO:0101005">
    <property type="term" value="F:deubiquitinase activity"/>
    <property type="evidence" value="ECO:0007669"/>
    <property type="project" value="TreeGrafter"/>
</dbReference>
<dbReference type="PROSITE" id="PS51858">
    <property type="entry name" value="PPPDE"/>
    <property type="match status" value="1"/>
</dbReference>
<dbReference type="InterPro" id="IPR042266">
    <property type="entry name" value="PPPDE_sf"/>
</dbReference>
<organism evidence="7 8">
    <name type="scientific">Didymodactylos carnosus</name>
    <dbReference type="NCBI Taxonomy" id="1234261"/>
    <lineage>
        <taxon>Eukaryota</taxon>
        <taxon>Metazoa</taxon>
        <taxon>Spiralia</taxon>
        <taxon>Gnathifera</taxon>
        <taxon>Rotifera</taxon>
        <taxon>Eurotatoria</taxon>
        <taxon>Bdelloidea</taxon>
        <taxon>Philodinida</taxon>
        <taxon>Philodinidae</taxon>
        <taxon>Didymodactylos</taxon>
    </lineage>
</organism>
<feature type="transmembrane region" description="Helical" evidence="4">
    <location>
        <begin position="176"/>
        <end position="196"/>
    </location>
</feature>
<keyword evidence="3" id="KW-0378">Hydrolase</keyword>
<evidence type="ECO:0000313" key="6">
    <source>
        <dbReference type="EMBL" id="CAF1070260.1"/>
    </source>
</evidence>
<keyword evidence="4" id="KW-0812">Transmembrane</keyword>
<sequence>MDTEEVTSGTIDQLDNGKVVRLNVYYLTPIPSLHSVRNILTPGLFTPYHSAIEIDGLEYAYYREYAYPFTFSGIISGKPNKIYFYKAYTKIFGKTMLSTINVEKCAHRLGEQIFYGANYNLLKVNCNTFADKFLYELTSHTLPGWISRQERFLVKFLCMNRLFRENDDISGSIVTGLYIVLHLNTPLISLFLSIVYQIR</sequence>
<comment type="similarity">
    <text evidence="1">Belongs to the DeSI family.</text>
</comment>
<dbReference type="GO" id="GO:0016579">
    <property type="term" value="P:protein deubiquitination"/>
    <property type="evidence" value="ECO:0007669"/>
    <property type="project" value="TreeGrafter"/>
</dbReference>
<keyword evidence="4" id="KW-1133">Transmembrane helix</keyword>
<protein>
    <recommendedName>
        <fullName evidence="5">PPPDE domain-containing protein</fullName>
    </recommendedName>
</protein>
<reference evidence="7" key="1">
    <citation type="submission" date="2021-02" db="EMBL/GenBank/DDBJ databases">
        <authorList>
            <person name="Nowell W R."/>
        </authorList>
    </citation>
    <scope>NUCLEOTIDE SEQUENCE</scope>
</reference>
<dbReference type="Gene3D" id="3.90.1720.30">
    <property type="entry name" value="PPPDE domains"/>
    <property type="match status" value="1"/>
</dbReference>
<dbReference type="SMART" id="SM01179">
    <property type="entry name" value="DUF862"/>
    <property type="match status" value="1"/>
</dbReference>